<keyword evidence="2" id="KW-0238">DNA-binding</keyword>
<dbReference type="InterPro" id="IPR000835">
    <property type="entry name" value="HTH_MarR-typ"/>
</dbReference>
<organism evidence="2 3">
    <name type="scientific">Nocardioides daedukensis</name>
    <dbReference type="NCBI Taxonomy" id="634462"/>
    <lineage>
        <taxon>Bacteria</taxon>
        <taxon>Bacillati</taxon>
        <taxon>Actinomycetota</taxon>
        <taxon>Actinomycetes</taxon>
        <taxon>Propionibacteriales</taxon>
        <taxon>Nocardioidaceae</taxon>
        <taxon>Nocardioides</taxon>
    </lineage>
</organism>
<dbReference type="PANTHER" id="PTHR39515:SF2">
    <property type="entry name" value="HTH-TYPE TRANSCRIPTIONAL REGULATOR RV0880"/>
    <property type="match status" value="1"/>
</dbReference>
<dbReference type="InterPro" id="IPR036388">
    <property type="entry name" value="WH-like_DNA-bd_sf"/>
</dbReference>
<feature type="domain" description="HTH marR-type" evidence="1">
    <location>
        <begin position="11"/>
        <end position="144"/>
    </location>
</feature>
<dbReference type="AlphaFoldDB" id="A0A7Y9S1B5"/>
<reference evidence="2 3" key="1">
    <citation type="submission" date="2020-07" db="EMBL/GenBank/DDBJ databases">
        <title>Sequencing the genomes of 1000 actinobacteria strains.</title>
        <authorList>
            <person name="Klenk H.-P."/>
        </authorList>
    </citation>
    <scope>NUCLEOTIDE SEQUENCE [LARGE SCALE GENOMIC DNA]</scope>
    <source>
        <strain evidence="2 3">DSM 23819</strain>
    </source>
</reference>
<evidence type="ECO:0000313" key="2">
    <source>
        <dbReference type="EMBL" id="NYG60486.1"/>
    </source>
</evidence>
<dbReference type="Gene3D" id="1.10.10.10">
    <property type="entry name" value="Winged helix-like DNA-binding domain superfamily/Winged helix DNA-binding domain"/>
    <property type="match status" value="1"/>
</dbReference>
<gene>
    <name evidence="2" type="ORF">BJ980_003409</name>
</gene>
<evidence type="ECO:0000313" key="3">
    <source>
        <dbReference type="Proteomes" id="UP000540656"/>
    </source>
</evidence>
<protein>
    <submittedName>
        <fullName evidence="2">DNA-binding MarR family transcriptional regulator</fullName>
    </submittedName>
</protein>
<name>A0A7Y9S1B5_9ACTN</name>
<proteinExistence type="predicted"/>
<dbReference type="GO" id="GO:0003677">
    <property type="term" value="F:DNA binding"/>
    <property type="evidence" value="ECO:0007669"/>
    <property type="project" value="UniProtKB-KW"/>
</dbReference>
<dbReference type="GO" id="GO:0003700">
    <property type="term" value="F:DNA-binding transcription factor activity"/>
    <property type="evidence" value="ECO:0007669"/>
    <property type="project" value="InterPro"/>
</dbReference>
<dbReference type="Pfam" id="PF01047">
    <property type="entry name" value="MarR"/>
    <property type="match status" value="1"/>
</dbReference>
<dbReference type="PANTHER" id="PTHR39515">
    <property type="entry name" value="CONSERVED PROTEIN"/>
    <property type="match status" value="1"/>
</dbReference>
<dbReference type="InterPro" id="IPR036390">
    <property type="entry name" value="WH_DNA-bd_sf"/>
</dbReference>
<sequence length="164" mass="18170">MGKQFEHDAAFEEFAASLFRLTRTLRSTQGLWVQLPGGLKRSDVTILKLVDELGECRPGTIADRLGVGPSVISRQLANLDDEQLISRRRDPEDGRAELIVMTELGGERLAAMRAAYVLGMQEHFTDWTDERARTAAALLNEISDHIAPSLGRDAGRHTNTKEDA</sequence>
<dbReference type="RefSeq" id="WP_179503411.1">
    <property type="nucleotide sequence ID" value="NZ_JACCAA010000001.1"/>
</dbReference>
<comment type="caution">
    <text evidence="2">The sequence shown here is derived from an EMBL/GenBank/DDBJ whole genome shotgun (WGS) entry which is preliminary data.</text>
</comment>
<accession>A0A7Y9S1B5</accession>
<dbReference type="EMBL" id="JACCAA010000001">
    <property type="protein sequence ID" value="NYG60486.1"/>
    <property type="molecule type" value="Genomic_DNA"/>
</dbReference>
<dbReference type="SMART" id="SM00347">
    <property type="entry name" value="HTH_MARR"/>
    <property type="match status" value="1"/>
</dbReference>
<dbReference type="SUPFAM" id="SSF46785">
    <property type="entry name" value="Winged helix' DNA-binding domain"/>
    <property type="match status" value="1"/>
</dbReference>
<dbReference type="PROSITE" id="PS50995">
    <property type="entry name" value="HTH_MARR_2"/>
    <property type="match status" value="1"/>
</dbReference>
<dbReference type="InterPro" id="IPR052526">
    <property type="entry name" value="HTH-type_Bedaq_tolerance"/>
</dbReference>
<dbReference type="Proteomes" id="UP000540656">
    <property type="component" value="Unassembled WGS sequence"/>
</dbReference>
<evidence type="ECO:0000259" key="1">
    <source>
        <dbReference type="PROSITE" id="PS50995"/>
    </source>
</evidence>
<keyword evidence="3" id="KW-1185">Reference proteome</keyword>